<evidence type="ECO:0000313" key="11">
    <source>
        <dbReference type="EMBL" id="QPC42453.1"/>
    </source>
</evidence>
<dbReference type="PANTHER" id="PTHR32024:SF1">
    <property type="entry name" value="KTR SYSTEM POTASSIUM UPTAKE PROTEIN B"/>
    <property type="match status" value="1"/>
</dbReference>
<evidence type="ECO:0000256" key="4">
    <source>
        <dbReference type="ARBA" id="ARBA00022538"/>
    </source>
</evidence>
<feature type="transmembrane region" description="Helical" evidence="10">
    <location>
        <begin position="195"/>
        <end position="214"/>
    </location>
</feature>
<feature type="transmembrane region" description="Helical" evidence="10">
    <location>
        <begin position="234"/>
        <end position="253"/>
    </location>
</feature>
<evidence type="ECO:0000256" key="2">
    <source>
        <dbReference type="ARBA" id="ARBA00022448"/>
    </source>
</evidence>
<evidence type="ECO:0000256" key="1">
    <source>
        <dbReference type="ARBA" id="ARBA00004651"/>
    </source>
</evidence>
<sequence length="448" mass="47243">MLPRLVSSAIHRSIRIPPPAFLAVLYGVLIAAGTALLMLPGATTQPIGWSDALFTATSAVTVTGLSVVDTGGGFTGFGQAIVLALIQLGGLGLMTFAVLVLSLLGLPVGLPHRIILREDLNQTSVGDLLRLVKAIFRTVLVCELVGTGLLAFVFVPEAGWRTGLWQALFHAVSAFNNAGFALFPDSMTRWAGNPLVNLTVPALIVIGGIGFSVLSDLRKMRGWRALSLHSKLMLVGTAGLIVWAFAAFAVLEWTNPQTLGALPGVPERLMASWFQAVTTRTAGFNTVDIAGLHDPTALMFMLLMVIGGGSTSTAGGIKVTTFIVLILATVAFFKRRSALRAFGRSIGLEEVLKVLALAMVSLLVVMAALFLVTGTHDGDFLALAFEVTSAFGTVGLSRGATGDLDELGRAVIVAVMFIGRVGPLTLGFFLATRMPPRTRYPSARVFLG</sequence>
<dbReference type="Proteomes" id="UP000593594">
    <property type="component" value="Chromosome"/>
</dbReference>
<feature type="transmembrane region" description="Helical" evidence="10">
    <location>
        <begin position="134"/>
        <end position="155"/>
    </location>
</feature>
<evidence type="ECO:0000256" key="7">
    <source>
        <dbReference type="ARBA" id="ARBA00022989"/>
    </source>
</evidence>
<keyword evidence="8" id="KW-0406">Ion transport</keyword>
<feature type="transmembrane region" description="Helical" evidence="10">
    <location>
        <begin position="80"/>
        <end position="104"/>
    </location>
</feature>
<dbReference type="AlphaFoldDB" id="A0A7S8C333"/>
<proteinExistence type="predicted"/>
<reference evidence="11 12" key="1">
    <citation type="submission" date="2020-06" db="EMBL/GenBank/DDBJ databases">
        <title>Genome sequence of 2 isolates from Red Sea Mangroves.</title>
        <authorList>
            <person name="Sefrji F."/>
            <person name="Michoud G."/>
            <person name="Merlino G."/>
            <person name="Daffonchio D."/>
        </authorList>
    </citation>
    <scope>NUCLEOTIDE SEQUENCE [LARGE SCALE GENOMIC DNA]</scope>
    <source>
        <strain evidence="11 12">R1DC25</strain>
    </source>
</reference>
<evidence type="ECO:0000256" key="9">
    <source>
        <dbReference type="ARBA" id="ARBA00023136"/>
    </source>
</evidence>
<gene>
    <name evidence="11" type="ORF">HW532_06865</name>
</gene>
<feature type="transmembrane region" description="Helical" evidence="10">
    <location>
        <begin position="167"/>
        <end position="183"/>
    </location>
</feature>
<feature type="transmembrane region" description="Helical" evidence="10">
    <location>
        <begin position="47"/>
        <end position="68"/>
    </location>
</feature>
<feature type="transmembrane region" description="Helical" evidence="10">
    <location>
        <begin position="354"/>
        <end position="373"/>
    </location>
</feature>
<evidence type="ECO:0000313" key="12">
    <source>
        <dbReference type="Proteomes" id="UP000593594"/>
    </source>
</evidence>
<dbReference type="PANTHER" id="PTHR32024">
    <property type="entry name" value="TRK SYSTEM POTASSIUM UPTAKE PROTEIN TRKG-RELATED"/>
    <property type="match status" value="1"/>
</dbReference>
<keyword evidence="2" id="KW-0813">Transport</keyword>
<keyword evidence="3" id="KW-1003">Cell membrane</keyword>
<dbReference type="Pfam" id="PF02386">
    <property type="entry name" value="TrkH"/>
    <property type="match status" value="1"/>
</dbReference>
<feature type="transmembrane region" description="Helical" evidence="10">
    <location>
        <begin position="20"/>
        <end position="41"/>
    </location>
</feature>
<accession>A0A7S8C333</accession>
<evidence type="ECO:0000256" key="8">
    <source>
        <dbReference type="ARBA" id="ARBA00023065"/>
    </source>
</evidence>
<dbReference type="NCBIfam" id="TIGR00933">
    <property type="entry name" value="2a38"/>
    <property type="match status" value="1"/>
</dbReference>
<evidence type="ECO:0000256" key="5">
    <source>
        <dbReference type="ARBA" id="ARBA00022692"/>
    </source>
</evidence>
<dbReference type="RefSeq" id="WP_213163685.1">
    <property type="nucleotide sequence ID" value="NZ_CP058214.1"/>
</dbReference>
<evidence type="ECO:0000256" key="10">
    <source>
        <dbReference type="SAM" id="Phobius"/>
    </source>
</evidence>
<protein>
    <submittedName>
        <fullName evidence="11">Ktr system potassium transporter B</fullName>
    </submittedName>
</protein>
<evidence type="ECO:0000256" key="3">
    <source>
        <dbReference type="ARBA" id="ARBA00022475"/>
    </source>
</evidence>
<keyword evidence="4" id="KW-0633">Potassium transport</keyword>
<dbReference type="GO" id="GO:0005886">
    <property type="term" value="C:plasma membrane"/>
    <property type="evidence" value="ECO:0007669"/>
    <property type="project" value="UniProtKB-SubCell"/>
</dbReference>
<feature type="transmembrane region" description="Helical" evidence="10">
    <location>
        <begin position="300"/>
        <end position="333"/>
    </location>
</feature>
<feature type="transmembrane region" description="Helical" evidence="10">
    <location>
        <begin position="410"/>
        <end position="431"/>
    </location>
</feature>
<keyword evidence="6" id="KW-0630">Potassium</keyword>
<keyword evidence="9 10" id="KW-0472">Membrane</keyword>
<comment type="subcellular location">
    <subcellularLocation>
        <location evidence="1">Cell membrane</location>
        <topology evidence="1">Multi-pass membrane protein</topology>
    </subcellularLocation>
</comment>
<keyword evidence="12" id="KW-1185">Reference proteome</keyword>
<dbReference type="InterPro" id="IPR004772">
    <property type="entry name" value="TrkH"/>
</dbReference>
<dbReference type="KEGG" id="kmn:HW532_06865"/>
<keyword evidence="5 10" id="KW-0812">Transmembrane</keyword>
<evidence type="ECO:0000256" key="6">
    <source>
        <dbReference type="ARBA" id="ARBA00022958"/>
    </source>
</evidence>
<organism evidence="11 12">
    <name type="scientific">Kaustia mangrovi</name>
    <dbReference type="NCBI Taxonomy" id="2593653"/>
    <lineage>
        <taxon>Bacteria</taxon>
        <taxon>Pseudomonadati</taxon>
        <taxon>Pseudomonadota</taxon>
        <taxon>Alphaproteobacteria</taxon>
        <taxon>Hyphomicrobiales</taxon>
        <taxon>Parvibaculaceae</taxon>
        <taxon>Kaustia</taxon>
    </lineage>
</organism>
<dbReference type="GO" id="GO:0015379">
    <property type="term" value="F:potassium:chloride symporter activity"/>
    <property type="evidence" value="ECO:0007669"/>
    <property type="project" value="InterPro"/>
</dbReference>
<keyword evidence="7 10" id="KW-1133">Transmembrane helix</keyword>
<dbReference type="InterPro" id="IPR003445">
    <property type="entry name" value="Cat_transpt"/>
</dbReference>
<dbReference type="EMBL" id="CP058214">
    <property type="protein sequence ID" value="QPC42453.1"/>
    <property type="molecule type" value="Genomic_DNA"/>
</dbReference>
<name>A0A7S8C333_9HYPH</name>